<keyword evidence="2" id="KW-0519">Myristate</keyword>
<evidence type="ECO:0000256" key="7">
    <source>
        <dbReference type="PIRSR" id="PIRSR606689-2"/>
    </source>
</evidence>
<feature type="binding site" evidence="6">
    <location>
        <position position="70"/>
    </location>
    <ligand>
        <name>GTP</name>
        <dbReference type="ChEBI" id="CHEBI:37565"/>
    </ligand>
</feature>
<protein>
    <submittedName>
        <fullName evidence="8">Uncharacterized protein</fullName>
    </submittedName>
</protein>
<keyword evidence="2" id="KW-0449">Lipoprotein</keyword>
<dbReference type="Gene3D" id="3.40.50.300">
    <property type="entry name" value="P-loop containing nucleotide triphosphate hydrolases"/>
    <property type="match status" value="3"/>
</dbReference>
<dbReference type="Proteomes" id="UP000324897">
    <property type="component" value="Unassembled WGS sequence"/>
</dbReference>
<evidence type="ECO:0000313" key="9">
    <source>
        <dbReference type="Proteomes" id="UP000324897"/>
    </source>
</evidence>
<comment type="caution">
    <text evidence="8">The sequence shown here is derived from an EMBL/GenBank/DDBJ whole genome shotgun (WGS) entry which is preliminary data.</text>
</comment>
<organism evidence="8 9">
    <name type="scientific">Eragrostis curvula</name>
    <name type="common">weeping love grass</name>
    <dbReference type="NCBI Taxonomy" id="38414"/>
    <lineage>
        <taxon>Eukaryota</taxon>
        <taxon>Viridiplantae</taxon>
        <taxon>Streptophyta</taxon>
        <taxon>Embryophyta</taxon>
        <taxon>Tracheophyta</taxon>
        <taxon>Spermatophyta</taxon>
        <taxon>Magnoliopsida</taxon>
        <taxon>Liliopsida</taxon>
        <taxon>Poales</taxon>
        <taxon>Poaceae</taxon>
        <taxon>PACMAD clade</taxon>
        <taxon>Chloridoideae</taxon>
        <taxon>Eragrostideae</taxon>
        <taxon>Eragrostidinae</taxon>
        <taxon>Eragrostis</taxon>
    </lineage>
</organism>
<feature type="binding site" evidence="6">
    <location>
        <begin position="228"/>
        <end position="231"/>
    </location>
    <ligand>
        <name>GTP</name>
        <dbReference type="ChEBI" id="CHEBI:37565"/>
    </ligand>
</feature>
<dbReference type="SUPFAM" id="SSF52540">
    <property type="entry name" value="P-loop containing nucleoside triphosphate hydrolases"/>
    <property type="match status" value="1"/>
</dbReference>
<feature type="binding site" evidence="7">
    <location>
        <position position="48"/>
    </location>
    <ligand>
        <name>Mg(2+)</name>
        <dbReference type="ChEBI" id="CHEBI:18420"/>
    </ligand>
</feature>
<dbReference type="GO" id="GO:0016192">
    <property type="term" value="P:vesicle-mediated transport"/>
    <property type="evidence" value="ECO:0007669"/>
    <property type="project" value="UniProtKB-KW"/>
</dbReference>
<dbReference type="CDD" id="cd04151">
    <property type="entry name" value="Arl1"/>
    <property type="match status" value="1"/>
</dbReference>
<dbReference type="PANTHER" id="PTHR11711">
    <property type="entry name" value="ADP RIBOSYLATION FACTOR-RELATED"/>
    <property type="match status" value="1"/>
</dbReference>
<evidence type="ECO:0000256" key="3">
    <source>
        <dbReference type="ARBA" id="ARBA00022741"/>
    </source>
</evidence>
<comment type="similarity">
    <text evidence="1">Belongs to the small GTPase superfamily. Arf family.</text>
</comment>
<dbReference type="SMART" id="SM00177">
    <property type="entry name" value="ARF"/>
    <property type="match status" value="1"/>
</dbReference>
<keyword evidence="7" id="KW-0460">Magnesium</keyword>
<keyword evidence="4" id="KW-0813">Transport</keyword>
<dbReference type="PRINTS" id="PR00328">
    <property type="entry name" value="SAR1GTPBP"/>
</dbReference>
<evidence type="ECO:0000313" key="8">
    <source>
        <dbReference type="EMBL" id="TVU42200.1"/>
    </source>
</evidence>
<keyword evidence="5 6" id="KW-0342">GTP-binding</keyword>
<name>A0A5J9W4G6_9POAL</name>
<keyword evidence="7" id="KW-0479">Metal-binding</keyword>
<dbReference type="GO" id="GO:0046872">
    <property type="term" value="F:metal ion binding"/>
    <property type="evidence" value="ECO:0007669"/>
    <property type="project" value="UniProtKB-KW"/>
</dbReference>
<dbReference type="EMBL" id="RWGY01000005">
    <property type="protein sequence ID" value="TVU42200.1"/>
    <property type="molecule type" value="Genomic_DNA"/>
</dbReference>
<evidence type="ECO:0000256" key="5">
    <source>
        <dbReference type="ARBA" id="ARBA00023134"/>
    </source>
</evidence>
<dbReference type="Gramene" id="TVU42200">
    <property type="protein sequence ID" value="TVU42200"/>
    <property type="gene ID" value="EJB05_08593"/>
</dbReference>
<dbReference type="Pfam" id="PF00025">
    <property type="entry name" value="Arf"/>
    <property type="match status" value="3"/>
</dbReference>
<keyword evidence="9" id="KW-1185">Reference proteome</keyword>
<dbReference type="GO" id="GO:0003924">
    <property type="term" value="F:GTPase activity"/>
    <property type="evidence" value="ECO:0007669"/>
    <property type="project" value="InterPro"/>
</dbReference>
<feature type="binding site" evidence="7">
    <location>
        <position position="31"/>
    </location>
    <ligand>
        <name>Mg(2+)</name>
        <dbReference type="ChEBI" id="CHEBI:18420"/>
    </ligand>
</feature>
<evidence type="ECO:0000256" key="4">
    <source>
        <dbReference type="ARBA" id="ARBA00022892"/>
    </source>
</evidence>
<sequence>MGIVFTRLFSSVFGNREARILVLGLDNAGKTTILYRLQMGEVVSTIPTIGFNVETVQYNNIKFQVWDLGGQTSIRYLLFIITVELLTVIYSPMKPCLFGLHKLNHEAVSKKNRPYWRCYFPNTQAIIYVVDSSDTDRLVTAKEEFHAILEVMLHMGLLLVAPEVEERRSAVNSPIWTGCGGTASCRLLPTALAVEMSSGADIGGGLLLVALGVVEDELKGAVVLVYANKQDLPGALDDAAITESLELHKIKSRQWAIFKTSAIKGEGLFEGLDWLSNTLKSGSS</sequence>
<dbReference type="PROSITE" id="PS51417">
    <property type="entry name" value="ARF"/>
    <property type="match status" value="1"/>
</dbReference>
<evidence type="ECO:0000256" key="2">
    <source>
        <dbReference type="ARBA" id="ARBA00022707"/>
    </source>
</evidence>
<accession>A0A5J9W4G6</accession>
<dbReference type="InterPro" id="IPR006689">
    <property type="entry name" value="Small_GTPase_ARF/SAR"/>
</dbReference>
<dbReference type="InterPro" id="IPR024156">
    <property type="entry name" value="Small_GTPase_ARF"/>
</dbReference>
<evidence type="ECO:0000256" key="1">
    <source>
        <dbReference type="ARBA" id="ARBA00010290"/>
    </source>
</evidence>
<reference evidence="8 9" key="1">
    <citation type="journal article" date="2019" name="Sci. Rep.">
        <title>A high-quality genome of Eragrostis curvula grass provides insights into Poaceae evolution and supports new strategies to enhance forage quality.</title>
        <authorList>
            <person name="Carballo J."/>
            <person name="Santos B.A.C.M."/>
            <person name="Zappacosta D."/>
            <person name="Garbus I."/>
            <person name="Selva J.P."/>
            <person name="Gallo C.A."/>
            <person name="Diaz A."/>
            <person name="Albertini E."/>
            <person name="Caccamo M."/>
            <person name="Echenique V."/>
        </authorList>
    </citation>
    <scope>NUCLEOTIDE SEQUENCE [LARGE SCALE GENOMIC DNA]</scope>
    <source>
        <strain evidence="9">cv. Victoria</strain>
        <tissue evidence="8">Leaf</tissue>
    </source>
</reference>
<dbReference type="OrthoDB" id="2011769at2759"/>
<dbReference type="GO" id="GO:0005525">
    <property type="term" value="F:GTP binding"/>
    <property type="evidence" value="ECO:0007669"/>
    <property type="project" value="UniProtKB-KW"/>
</dbReference>
<evidence type="ECO:0000256" key="6">
    <source>
        <dbReference type="PIRSR" id="PIRSR606689-1"/>
    </source>
</evidence>
<keyword evidence="3 6" id="KW-0547">Nucleotide-binding</keyword>
<feature type="binding site" evidence="6">
    <location>
        <begin position="24"/>
        <end position="31"/>
    </location>
    <ligand>
        <name>GTP</name>
        <dbReference type="ChEBI" id="CHEBI:37565"/>
    </ligand>
</feature>
<gene>
    <name evidence="8" type="ORF">EJB05_08593</name>
</gene>
<dbReference type="SMART" id="SM00178">
    <property type="entry name" value="SAR"/>
    <property type="match status" value="1"/>
</dbReference>
<dbReference type="AlphaFoldDB" id="A0A5J9W4G6"/>
<keyword evidence="4" id="KW-0931">ER-Golgi transport</keyword>
<dbReference type="InterPro" id="IPR027417">
    <property type="entry name" value="P-loop_NTPase"/>
</dbReference>
<proteinExistence type="inferred from homology"/>